<dbReference type="Gene3D" id="3.40.630.30">
    <property type="match status" value="1"/>
</dbReference>
<dbReference type="CDD" id="cd04301">
    <property type="entry name" value="NAT_SF"/>
    <property type="match status" value="1"/>
</dbReference>
<name>Q0VRQ8_ALCBS</name>
<dbReference type="KEGG" id="abo:ABO_0692"/>
<dbReference type="Proteomes" id="UP000008871">
    <property type="component" value="Chromosome"/>
</dbReference>
<sequence length="201" mass="22654">MIRKWLEQLLRRNQHPIAPTRTATRHTPDEIRAQDTANTSNGPQVLLRPFQIRPMDSGDLGELLGVFRQAIQVSAADQYDQQQRDAWSRAQSHESLISALSEGEAVVAEWDNVLVGFAHRINDYINMLFVHPNAGREGIATLLYQHLEDGARMEGITELAAHVSLTAHGFFHFMGFTSEGQEEAERNGVSLARYPMRKPLI</sequence>
<dbReference type="AlphaFoldDB" id="Q0VRQ8"/>
<dbReference type="InterPro" id="IPR000182">
    <property type="entry name" value="GNAT_dom"/>
</dbReference>
<feature type="domain" description="N-acetyltransferase" evidence="2">
    <location>
        <begin position="50"/>
        <end position="201"/>
    </location>
</feature>
<dbReference type="OrthoDB" id="5355033at2"/>
<dbReference type="RefSeq" id="WP_011587977.1">
    <property type="nucleotide sequence ID" value="NC_008260.1"/>
</dbReference>
<dbReference type="InterPro" id="IPR016181">
    <property type="entry name" value="Acyl_CoA_acyltransferase"/>
</dbReference>
<evidence type="ECO:0000313" key="4">
    <source>
        <dbReference type="Proteomes" id="UP000008871"/>
    </source>
</evidence>
<accession>Q0VRQ8</accession>
<dbReference type="EMBL" id="AM286690">
    <property type="protein sequence ID" value="CAL16140.1"/>
    <property type="molecule type" value="Genomic_DNA"/>
</dbReference>
<dbReference type="SUPFAM" id="SSF55729">
    <property type="entry name" value="Acyl-CoA N-acyltransferases (Nat)"/>
    <property type="match status" value="1"/>
</dbReference>
<evidence type="ECO:0000259" key="2">
    <source>
        <dbReference type="PROSITE" id="PS51186"/>
    </source>
</evidence>
<dbReference type="PANTHER" id="PTHR43451:SF1">
    <property type="entry name" value="ACETYLTRANSFERASE"/>
    <property type="match status" value="1"/>
</dbReference>
<dbReference type="HOGENOM" id="CLU_087351_0_1_6"/>
<dbReference type="InterPro" id="IPR052564">
    <property type="entry name" value="N-acetyltrans/Recomb-assoc"/>
</dbReference>
<keyword evidence="4" id="KW-1185">Reference proteome</keyword>
<evidence type="ECO:0000256" key="1">
    <source>
        <dbReference type="SAM" id="MobiDB-lite"/>
    </source>
</evidence>
<dbReference type="eggNOG" id="COG1247">
    <property type="taxonomic scope" value="Bacteria"/>
</dbReference>
<gene>
    <name evidence="3" type="ordered locus">ABO_0692</name>
</gene>
<proteinExistence type="predicted"/>
<dbReference type="PROSITE" id="PS51186">
    <property type="entry name" value="GNAT"/>
    <property type="match status" value="1"/>
</dbReference>
<dbReference type="STRING" id="393595.ABO_0692"/>
<reference evidence="3 4" key="1">
    <citation type="journal article" date="2006" name="Nat. Biotechnol.">
        <title>Genome sequence of the ubiquitous hydrocarbon-degrading marine bacterium Alcanivorax borkumensis.</title>
        <authorList>
            <person name="Schneiker S."/>
            <person name="Martins dos Santos V.A.P."/>
            <person name="Bartels D."/>
            <person name="Bekel T."/>
            <person name="Brecht M."/>
            <person name="Buhrmester J."/>
            <person name="Chernikova T.N."/>
            <person name="Denaro R."/>
            <person name="Ferrer M."/>
            <person name="Gertler C."/>
            <person name="Goesmann A."/>
            <person name="Golyshina O.V."/>
            <person name="Kaminski F."/>
            <person name="Khachane A.N."/>
            <person name="Lang S."/>
            <person name="Linke B."/>
            <person name="McHardy A.C."/>
            <person name="Meyer F."/>
            <person name="Nechitaylo T."/>
            <person name="Puehler A."/>
            <person name="Regenhardt D."/>
            <person name="Rupp O."/>
            <person name="Sabirova J.S."/>
            <person name="Selbitschka W."/>
            <person name="Yakimov M.M."/>
            <person name="Timmis K.N."/>
            <person name="Vorhoelter F.-J."/>
            <person name="Weidner S."/>
            <person name="Kaiser O."/>
            <person name="Golyshin P.N."/>
        </authorList>
    </citation>
    <scope>NUCLEOTIDE SEQUENCE [LARGE SCALE GENOMIC DNA]</scope>
    <source>
        <strain evidence="4">ATCC 700651 / DSM 11573 / NCIMB 13689 / SK2</strain>
    </source>
</reference>
<feature type="region of interest" description="Disordered" evidence="1">
    <location>
        <begin position="16"/>
        <end position="45"/>
    </location>
</feature>
<dbReference type="Pfam" id="PF13673">
    <property type="entry name" value="Acetyltransf_10"/>
    <property type="match status" value="1"/>
</dbReference>
<dbReference type="PANTHER" id="PTHR43451">
    <property type="entry name" value="ACETYLTRANSFERASE (GNAT) FAMILY PROTEIN"/>
    <property type="match status" value="1"/>
</dbReference>
<organism evidence="3 4">
    <name type="scientific">Alcanivorax borkumensis (strain ATCC 700651 / DSM 11573 / NCIMB 13689 / SK2)</name>
    <dbReference type="NCBI Taxonomy" id="393595"/>
    <lineage>
        <taxon>Bacteria</taxon>
        <taxon>Pseudomonadati</taxon>
        <taxon>Pseudomonadota</taxon>
        <taxon>Gammaproteobacteria</taxon>
        <taxon>Oceanospirillales</taxon>
        <taxon>Alcanivoracaceae</taxon>
        <taxon>Alcanivorax</taxon>
    </lineage>
</organism>
<protein>
    <recommendedName>
        <fullName evidence="2">N-acetyltransferase domain-containing protein</fullName>
    </recommendedName>
</protein>
<dbReference type="GO" id="GO:0016747">
    <property type="term" value="F:acyltransferase activity, transferring groups other than amino-acyl groups"/>
    <property type="evidence" value="ECO:0007669"/>
    <property type="project" value="InterPro"/>
</dbReference>
<evidence type="ECO:0000313" key="3">
    <source>
        <dbReference type="EMBL" id="CAL16140.1"/>
    </source>
</evidence>